<dbReference type="Proteomes" id="UP001431783">
    <property type="component" value="Unassembled WGS sequence"/>
</dbReference>
<protein>
    <recommendedName>
        <fullName evidence="2">C2H2-type domain-containing protein</fullName>
    </recommendedName>
</protein>
<name>A0AAW1V188_9CUCU</name>
<accession>A0AAW1V188</accession>
<reference evidence="3 4" key="1">
    <citation type="submission" date="2023-03" db="EMBL/GenBank/DDBJ databases">
        <title>Genome insight into feeding habits of ladybird beetles.</title>
        <authorList>
            <person name="Li H.-S."/>
            <person name="Huang Y.-H."/>
            <person name="Pang H."/>
        </authorList>
    </citation>
    <scope>NUCLEOTIDE SEQUENCE [LARGE SCALE GENOMIC DNA]</scope>
    <source>
        <strain evidence="3">SYSU_2023b</strain>
        <tissue evidence="3">Whole body</tissue>
    </source>
</reference>
<evidence type="ECO:0000256" key="1">
    <source>
        <dbReference type="SAM" id="MobiDB-lite"/>
    </source>
</evidence>
<organism evidence="3 4">
    <name type="scientific">Henosepilachna vigintioctopunctata</name>
    <dbReference type="NCBI Taxonomy" id="420089"/>
    <lineage>
        <taxon>Eukaryota</taxon>
        <taxon>Metazoa</taxon>
        <taxon>Ecdysozoa</taxon>
        <taxon>Arthropoda</taxon>
        <taxon>Hexapoda</taxon>
        <taxon>Insecta</taxon>
        <taxon>Pterygota</taxon>
        <taxon>Neoptera</taxon>
        <taxon>Endopterygota</taxon>
        <taxon>Coleoptera</taxon>
        <taxon>Polyphaga</taxon>
        <taxon>Cucujiformia</taxon>
        <taxon>Coccinelloidea</taxon>
        <taxon>Coccinellidae</taxon>
        <taxon>Epilachninae</taxon>
        <taxon>Epilachnini</taxon>
        <taxon>Henosepilachna</taxon>
    </lineage>
</organism>
<evidence type="ECO:0000313" key="4">
    <source>
        <dbReference type="Proteomes" id="UP001431783"/>
    </source>
</evidence>
<dbReference type="EMBL" id="JARQZJ010000100">
    <property type="protein sequence ID" value="KAK9886533.1"/>
    <property type="molecule type" value="Genomic_DNA"/>
</dbReference>
<evidence type="ECO:0000259" key="2">
    <source>
        <dbReference type="PROSITE" id="PS00028"/>
    </source>
</evidence>
<dbReference type="AlphaFoldDB" id="A0AAW1V188"/>
<feature type="region of interest" description="Disordered" evidence="1">
    <location>
        <begin position="508"/>
        <end position="529"/>
    </location>
</feature>
<dbReference type="PROSITE" id="PS00028">
    <property type="entry name" value="ZINC_FINGER_C2H2_1"/>
    <property type="match status" value="1"/>
</dbReference>
<feature type="domain" description="C2H2-type" evidence="2">
    <location>
        <begin position="1045"/>
        <end position="1066"/>
    </location>
</feature>
<dbReference type="InterPro" id="IPR013087">
    <property type="entry name" value="Znf_C2H2_type"/>
</dbReference>
<gene>
    <name evidence="3" type="ORF">WA026_016808</name>
</gene>
<keyword evidence="4" id="KW-1185">Reference proteome</keyword>
<evidence type="ECO:0000313" key="3">
    <source>
        <dbReference type="EMBL" id="KAK9886533.1"/>
    </source>
</evidence>
<proteinExistence type="predicted"/>
<comment type="caution">
    <text evidence="3">The sequence shown here is derived from an EMBL/GenBank/DDBJ whole genome shotgun (WGS) entry which is preliminary data.</text>
</comment>
<sequence length="1134" mass="129288">MFASKSKSNSCAVPDCTTKELTNSSRIGNDICATPLTKNSGKNSKIANSAEYTRYRYAASKEIASKPKVTLRCVVPGCTSGGKSNSPEKWYVLPRLEVSGGKDSLNSQSLGAVYSKLNIQSKYLGKSIQICSKHFPLKDLQALNVSLESHTEDCEDRVQHINKVKLRSSGETTLKTDNRIKINLRREDLSVGQPALNLTQMKCSDGNVHLMCSPSKPKTRQNIPIVYNGVPEQNSSRSPQLTGKPHGQMNLTINKDLRAKMESHRVFTNNIHNVSPVSKRKPTNTNVIQYKYVSADGEVIDVTVDKNDVHSKNRFHPEETTPCKNEFQFVDIHSIINSSTTCNESVEEKNSRIFAENSKRDDSVNLRKVHTKDVGVQTNDNYDFNEMLGFFRKHVLKFPFSYNNEMFAIENISLFFQPVKFPDKAPIIVQVREHKLRASCGKFLKYLNYNLRQKSGKSPKQLPLTYRIVNGFYEASSENGDLGDTESVNLGNEVMYSEFINTNEDESFQTVSNEDNNKSGLTANSDKSESSFNNFDKTIHGINSVGTVVPNINDLYQTDLTNPLKNREAIKNNMFNSSFKIVENAHNCVIPNSKSLQITDHTSSITDDDQTKLPELPKIKVVNIANLKSMKEKNETQEHNDDKTISCISKRIRIEEEKSSLRRSNRKRKNINFAKIMKNSLSENYGNVPLNKNSINNKFSKCSLKKKVTVNCDINKKRKKCDENISSKSVDDAGNKKGKYGEMIEELEKFLELTLEQPSEDIVDIPLDDSYNLDCGFLVSSSCSVNNNDKSLSLLRENYTKSPDRKKTLKKIIGKNSNTKKLTKKTGSVKHKYHSITKYDNHSTKVTSMLTRSKTVKNLLQNKQRSKMIKLKLKNDKKNSKYNKKSIATSKKSSKNELAKKIKSIGCINASLDQELNLKNFNAFCCNCNKIFDRRTLACHWKMCLKKTMCDHCGLMIHNRVMWRHLQLCVHSKCEECGLTFPDILLLKEHLLTLKDCFLCENCRVIVVGSDIDKHLKKCKLPDRTSNLPVKYLSYIYSNNSKRYCKLCLQSFESFLKFTKHVYLSHRNASTKILLTMKRKILKKYLKKRSKPNEYKCSFCEHISKNMQEKIDHYEACLKRIAENCTVETEEQIH</sequence>